<accession>A0A402CT13</accession>
<proteinExistence type="predicted"/>
<sequence>MTTPPPSSQPAAAPQKRLRDVFPLWAWIVLVWWALFTYANSLTPLPPGVASRMAKAAEGRVDSDALQDLIQIDLGAKTAYAISLAHVGEPANPDPKTLQDALSKSEDLERETHNSISAARRVIVMRALLGKPPFAVSKAGAPLDAFDKDLSPLLSPEDRASAVHEGNVWTAALGSNTKPRVREALAVQVRALPNIRWWGAAGTAAVYKMAHNPVEAARWNAVARSRALRPLVGVGLIGIVRAGLTFLGLALLIALMVQYFERRNNPDAGSFWKIEPPAISTEARRIGAGELAGIFLIYLLTREVITVSVGGFAGIGHTHLLQFPGAASHFQSQLARLSDQQRTSVQILVEAVVYVVSALPPLVILMAMARARGASLANEIGWNARAKGANILYGFGGYAIASPLLLLVNWLGSIVFKHLASPANPVIPQIVTASGWFVPVTLLLLASVAAPFVEEILFRGVLMNAIFIRFGAWPAIIGSGLIFGFAHPVGVGEKLTISVLGMVFAWMAQTRQSLLPSMTAHFVNNFTTTLLLLAIMGG</sequence>
<feature type="domain" description="CAAX prenyl protease 2/Lysostaphin resistance protein A-like" evidence="1">
    <location>
        <begin position="439"/>
        <end position="526"/>
    </location>
</feature>
<gene>
    <name evidence="2" type="ORF">CCAX7_29600</name>
</gene>
<dbReference type="OrthoDB" id="158986at2"/>
<dbReference type="RefSeq" id="WP_119320512.1">
    <property type="nucleotide sequence ID" value="NZ_AP025739.1"/>
</dbReference>
<dbReference type="Proteomes" id="UP000287394">
    <property type="component" value="Chromosome"/>
</dbReference>
<dbReference type="GO" id="GO:0004175">
    <property type="term" value="F:endopeptidase activity"/>
    <property type="evidence" value="ECO:0007669"/>
    <property type="project" value="UniProtKB-ARBA"/>
</dbReference>
<reference evidence="2 3" key="1">
    <citation type="journal article" date="2019" name="Int. J. Syst. Evol. Microbiol.">
        <title>Capsulimonas corticalis gen. nov., sp. nov., an aerobic capsulated bacterium, of a novel bacterial order, Capsulimonadales ord. nov., of the class Armatimonadia of the phylum Armatimonadetes.</title>
        <authorList>
            <person name="Li J."/>
            <person name="Kudo C."/>
            <person name="Tonouchi A."/>
        </authorList>
    </citation>
    <scope>NUCLEOTIDE SEQUENCE [LARGE SCALE GENOMIC DNA]</scope>
    <source>
        <strain evidence="2 3">AX-7</strain>
    </source>
</reference>
<evidence type="ECO:0000259" key="1">
    <source>
        <dbReference type="Pfam" id="PF02517"/>
    </source>
</evidence>
<dbReference type="PANTHER" id="PTHR43592">
    <property type="entry name" value="CAAX AMINO TERMINAL PROTEASE"/>
    <property type="match status" value="1"/>
</dbReference>
<name>A0A402CT13_9BACT</name>
<protein>
    <recommendedName>
        <fullName evidence="1">CAAX prenyl protease 2/Lysostaphin resistance protein A-like domain-containing protein</fullName>
    </recommendedName>
</protein>
<organism evidence="2 3">
    <name type="scientific">Capsulimonas corticalis</name>
    <dbReference type="NCBI Taxonomy" id="2219043"/>
    <lineage>
        <taxon>Bacteria</taxon>
        <taxon>Bacillati</taxon>
        <taxon>Armatimonadota</taxon>
        <taxon>Armatimonadia</taxon>
        <taxon>Capsulimonadales</taxon>
        <taxon>Capsulimonadaceae</taxon>
        <taxon>Capsulimonas</taxon>
    </lineage>
</organism>
<dbReference type="GO" id="GO:0080120">
    <property type="term" value="P:CAAX-box protein maturation"/>
    <property type="evidence" value="ECO:0007669"/>
    <property type="project" value="UniProtKB-ARBA"/>
</dbReference>
<dbReference type="PANTHER" id="PTHR43592:SF15">
    <property type="entry name" value="CAAX AMINO TERMINAL PROTEASE FAMILY PROTEIN"/>
    <property type="match status" value="1"/>
</dbReference>
<dbReference type="Pfam" id="PF02517">
    <property type="entry name" value="Rce1-like"/>
    <property type="match status" value="1"/>
</dbReference>
<dbReference type="InterPro" id="IPR003675">
    <property type="entry name" value="Rce1/LyrA-like_dom"/>
</dbReference>
<dbReference type="EMBL" id="AP025739">
    <property type="protein sequence ID" value="BDI30909.1"/>
    <property type="molecule type" value="Genomic_DNA"/>
</dbReference>
<dbReference type="AlphaFoldDB" id="A0A402CT13"/>
<evidence type="ECO:0000313" key="2">
    <source>
        <dbReference type="EMBL" id="BDI30909.1"/>
    </source>
</evidence>
<dbReference type="KEGG" id="ccot:CCAX7_29600"/>
<keyword evidence="3" id="KW-1185">Reference proteome</keyword>
<evidence type="ECO:0000313" key="3">
    <source>
        <dbReference type="Proteomes" id="UP000287394"/>
    </source>
</evidence>